<evidence type="ECO:0000313" key="12">
    <source>
        <dbReference type="Proteomes" id="UP001168821"/>
    </source>
</evidence>
<dbReference type="GO" id="GO:0016788">
    <property type="term" value="F:hydrolase activity, acting on ester bonds"/>
    <property type="evidence" value="ECO:0007669"/>
    <property type="project" value="InterPro"/>
</dbReference>
<evidence type="ECO:0000259" key="10">
    <source>
        <dbReference type="Pfam" id="PF04083"/>
    </source>
</evidence>
<feature type="domain" description="Partial AB-hydrolase lipase" evidence="10">
    <location>
        <begin position="37"/>
        <end position="93"/>
    </location>
</feature>
<dbReference type="FunFam" id="3.40.50.1820:FF:000021">
    <property type="entry name" value="Lipase"/>
    <property type="match status" value="1"/>
</dbReference>
<keyword evidence="3 7" id="KW-0378">Hydrolase</keyword>
<keyword evidence="4 7" id="KW-0442">Lipid degradation</keyword>
<feature type="active site" description="Charge relay system" evidence="8">
    <location>
        <position position="374"/>
    </location>
</feature>
<dbReference type="AlphaFoldDB" id="A0AA38MJD5"/>
<keyword evidence="2 9" id="KW-0732">Signal</keyword>
<evidence type="ECO:0000313" key="11">
    <source>
        <dbReference type="EMBL" id="KAJ3658404.1"/>
    </source>
</evidence>
<dbReference type="Proteomes" id="UP001168821">
    <property type="component" value="Unassembled WGS sequence"/>
</dbReference>
<keyword evidence="5" id="KW-0443">Lipid metabolism</keyword>
<dbReference type="InterPro" id="IPR029058">
    <property type="entry name" value="AB_hydrolase_fold"/>
</dbReference>
<keyword evidence="12" id="KW-1185">Reference proteome</keyword>
<accession>A0AA38MJD5</accession>
<dbReference type="SUPFAM" id="SSF53474">
    <property type="entry name" value="alpha/beta-Hydrolases"/>
    <property type="match status" value="1"/>
</dbReference>
<evidence type="ECO:0000256" key="2">
    <source>
        <dbReference type="ARBA" id="ARBA00022729"/>
    </source>
</evidence>
<keyword evidence="6" id="KW-0325">Glycoprotein</keyword>
<evidence type="ECO:0000256" key="9">
    <source>
        <dbReference type="SAM" id="SignalP"/>
    </source>
</evidence>
<name>A0AA38MJD5_9CUCU</name>
<protein>
    <recommendedName>
        <fullName evidence="7">Lipase</fullName>
    </recommendedName>
</protein>
<organism evidence="11 12">
    <name type="scientific">Zophobas morio</name>
    <dbReference type="NCBI Taxonomy" id="2755281"/>
    <lineage>
        <taxon>Eukaryota</taxon>
        <taxon>Metazoa</taxon>
        <taxon>Ecdysozoa</taxon>
        <taxon>Arthropoda</taxon>
        <taxon>Hexapoda</taxon>
        <taxon>Insecta</taxon>
        <taxon>Pterygota</taxon>
        <taxon>Neoptera</taxon>
        <taxon>Endopterygota</taxon>
        <taxon>Coleoptera</taxon>
        <taxon>Polyphaga</taxon>
        <taxon>Cucujiformia</taxon>
        <taxon>Tenebrionidae</taxon>
        <taxon>Zophobas</taxon>
    </lineage>
</organism>
<dbReference type="PANTHER" id="PTHR11005">
    <property type="entry name" value="LYSOSOMAL ACID LIPASE-RELATED"/>
    <property type="match status" value="1"/>
</dbReference>
<comment type="caution">
    <text evidence="11">The sequence shown here is derived from an EMBL/GenBank/DDBJ whole genome shotgun (WGS) entry which is preliminary data.</text>
</comment>
<dbReference type="Pfam" id="PF04083">
    <property type="entry name" value="Abhydro_lipase"/>
    <property type="match status" value="1"/>
</dbReference>
<evidence type="ECO:0000256" key="1">
    <source>
        <dbReference type="ARBA" id="ARBA00010701"/>
    </source>
</evidence>
<dbReference type="PIRSF" id="PIRSF000862">
    <property type="entry name" value="Steryl_ester_lip"/>
    <property type="match status" value="1"/>
</dbReference>
<dbReference type="InterPro" id="IPR025483">
    <property type="entry name" value="Lipase_euk"/>
</dbReference>
<evidence type="ECO:0000256" key="7">
    <source>
        <dbReference type="PIRNR" id="PIRNR000862"/>
    </source>
</evidence>
<feature type="signal peptide" evidence="9">
    <location>
        <begin position="1"/>
        <end position="19"/>
    </location>
</feature>
<dbReference type="EMBL" id="JALNTZ010000003">
    <property type="protein sequence ID" value="KAJ3658404.1"/>
    <property type="molecule type" value="Genomic_DNA"/>
</dbReference>
<evidence type="ECO:0000256" key="3">
    <source>
        <dbReference type="ARBA" id="ARBA00022801"/>
    </source>
</evidence>
<evidence type="ECO:0000256" key="5">
    <source>
        <dbReference type="ARBA" id="ARBA00023098"/>
    </source>
</evidence>
<feature type="active site" description="Nucleophile" evidence="8">
    <location>
        <position position="169"/>
    </location>
</feature>
<dbReference type="Gene3D" id="3.40.50.1820">
    <property type="entry name" value="alpha/beta hydrolase"/>
    <property type="match status" value="1"/>
</dbReference>
<feature type="chain" id="PRO_5041241995" description="Lipase" evidence="9">
    <location>
        <begin position="20"/>
        <end position="398"/>
    </location>
</feature>
<evidence type="ECO:0000256" key="6">
    <source>
        <dbReference type="ARBA" id="ARBA00023180"/>
    </source>
</evidence>
<comment type="similarity">
    <text evidence="1 7">Belongs to the AB hydrolase superfamily. Lipase family.</text>
</comment>
<proteinExistence type="inferred from homology"/>
<dbReference type="GO" id="GO:0016042">
    <property type="term" value="P:lipid catabolic process"/>
    <property type="evidence" value="ECO:0007669"/>
    <property type="project" value="UniProtKB-KW"/>
</dbReference>
<reference evidence="11" key="1">
    <citation type="journal article" date="2023" name="G3 (Bethesda)">
        <title>Whole genome assemblies of Zophobas morio and Tenebrio molitor.</title>
        <authorList>
            <person name="Kaur S."/>
            <person name="Stinson S.A."/>
            <person name="diCenzo G.C."/>
        </authorList>
    </citation>
    <scope>NUCLEOTIDE SEQUENCE</scope>
    <source>
        <strain evidence="11">QUZm001</strain>
    </source>
</reference>
<feature type="active site" description="Charge relay system" evidence="8">
    <location>
        <position position="343"/>
    </location>
</feature>
<sequence length="398" mass="45042">MLIWVSLLSLLFLKPVTLSQVLQPLPPSLQDEVNSTVPEIIAKYHYSVEVHHVITEDGYILSLHRILPSRKPINSSVLVMHGIFASSADWIITGPSHGLGYILSNEGYDVWLGNARGNRYSRNHTSLDPKSKEFWDFSFHEIGVYDLPATIDYILGKIQQEEIFYIGHSQGTAAFYVMCSLKPEYNAKIKAQFSMAPIAFVNHMFSPIMHFLAAFNVVFENVAYWMDLNELLPKNGVVNILGEKLCGAYSIGEYLCDNALFAIAGFNLDHLNLTLLPLILTHVPAGSSTKQVLHFSQEINSGHFRQYDYGYWRNFKLYGQLSPPDYDLSKITVPIYTFSSNSDWISSPEDVATLSKQLKSSKGDFFVADGSFTHIDYMYGMDAPKVLYNRILSLMTRY</sequence>
<gene>
    <name evidence="11" type="ORF">Zmor_010143</name>
</gene>
<dbReference type="InterPro" id="IPR006693">
    <property type="entry name" value="AB_hydrolase_lipase"/>
</dbReference>
<evidence type="ECO:0000256" key="4">
    <source>
        <dbReference type="ARBA" id="ARBA00022963"/>
    </source>
</evidence>
<evidence type="ECO:0000256" key="8">
    <source>
        <dbReference type="PIRSR" id="PIRSR000862-1"/>
    </source>
</evidence>